<evidence type="ECO:0000256" key="6">
    <source>
        <dbReference type="ARBA" id="ARBA00039970"/>
    </source>
</evidence>
<comment type="similarity">
    <text evidence="2">Belongs to the PhoH family.</text>
</comment>
<dbReference type="Gene3D" id="3.40.50.300">
    <property type="entry name" value="P-loop containing nucleotide triphosphate hydrolases"/>
    <property type="match status" value="1"/>
</dbReference>
<dbReference type="PANTHER" id="PTHR30473">
    <property type="entry name" value="PROTEIN PHOH"/>
    <property type="match status" value="1"/>
</dbReference>
<dbReference type="SUPFAM" id="SSF52540">
    <property type="entry name" value="P-loop containing nucleoside triphosphate hydrolases"/>
    <property type="match status" value="1"/>
</dbReference>
<evidence type="ECO:0000256" key="2">
    <source>
        <dbReference type="ARBA" id="ARBA00010393"/>
    </source>
</evidence>
<proteinExistence type="inferred from homology"/>
<dbReference type="PANTHER" id="PTHR30473:SF1">
    <property type="entry name" value="PHOH-LIKE PROTEIN"/>
    <property type="match status" value="1"/>
</dbReference>
<evidence type="ECO:0000256" key="4">
    <source>
        <dbReference type="ARBA" id="ARBA00022741"/>
    </source>
</evidence>
<dbReference type="STRING" id="1895771.BGO89_01750"/>
<dbReference type="EMBL" id="MKVH01000002">
    <property type="protein sequence ID" value="OJX61380.1"/>
    <property type="molecule type" value="Genomic_DNA"/>
</dbReference>
<dbReference type="GO" id="GO:0005829">
    <property type="term" value="C:cytosol"/>
    <property type="evidence" value="ECO:0007669"/>
    <property type="project" value="TreeGrafter"/>
</dbReference>
<evidence type="ECO:0000313" key="8">
    <source>
        <dbReference type="EMBL" id="OJX61380.1"/>
    </source>
</evidence>
<evidence type="ECO:0000259" key="7">
    <source>
        <dbReference type="Pfam" id="PF02562"/>
    </source>
</evidence>
<dbReference type="AlphaFoldDB" id="A0A1M3L726"/>
<reference evidence="8 9" key="1">
    <citation type="submission" date="2016-09" db="EMBL/GenBank/DDBJ databases">
        <title>Genome-resolved meta-omics ties microbial dynamics to process performance in biotechnology for thiocyanate degradation.</title>
        <authorList>
            <person name="Kantor R.S."/>
            <person name="Huddy R.J."/>
            <person name="Iyer R."/>
            <person name="Thomas B.C."/>
            <person name="Brown C.T."/>
            <person name="Anantharaman K."/>
            <person name="Tringe S."/>
            <person name="Hettich R.L."/>
            <person name="Harrison S.T."/>
            <person name="Banfield J.F."/>
        </authorList>
    </citation>
    <scope>NUCLEOTIDE SEQUENCE [LARGE SCALE GENOMIC DNA]</scope>
    <source>
        <strain evidence="8">59-99</strain>
    </source>
</reference>
<gene>
    <name evidence="8" type="ORF">BGO89_01750</name>
</gene>
<accession>A0A1M3L726</accession>
<comment type="subcellular location">
    <subcellularLocation>
        <location evidence="1">Cytoplasm</location>
    </subcellularLocation>
</comment>
<name>A0A1M3L726_9BACT</name>
<dbReference type="InterPro" id="IPR051451">
    <property type="entry name" value="PhoH2-like"/>
</dbReference>
<dbReference type="FunFam" id="3.40.50.300:FF:000013">
    <property type="entry name" value="PhoH family ATPase"/>
    <property type="match status" value="1"/>
</dbReference>
<organism evidence="8 9">
    <name type="scientific">Candidatus Kapaibacterium thiocyanatum</name>
    <dbReference type="NCBI Taxonomy" id="1895771"/>
    <lineage>
        <taxon>Bacteria</taxon>
        <taxon>Pseudomonadati</taxon>
        <taxon>Candidatus Kapaibacteriota</taxon>
        <taxon>Candidatus Kapaibacteriia</taxon>
        <taxon>Candidatus Kapaibacteriales</taxon>
        <taxon>Candidatus Kapaibacteriaceae</taxon>
        <taxon>Candidatus Kapaibacterium</taxon>
    </lineage>
</organism>
<dbReference type="Pfam" id="PF02562">
    <property type="entry name" value="PhoH"/>
    <property type="match status" value="1"/>
</dbReference>
<keyword evidence="5" id="KW-0067">ATP-binding</keyword>
<sequence>MVEKKIKITDVDPLDLFGSQESNLQLIENKFDTAITVRGDTIILRGEPAEVRKIEMIFNELLYTLQRNGKLSLTDVSMIIDLVDGGRAGQAPQVSTDELDSVILWGKKEVIRARTPRQMEYYQKAQSNDLVFCIGPAGTGKTFLAVAMALSALRANEVTRIILSRPAVEAGESLGFLPGDISEKVDPYLRPLLDALADMVSPDKLKSMLDRRIVEIIPLAYMRGRTLNNSFIILDEAQNSTRMQMKMFLTRLGKNSKAIVTGDVTQIDLARRTDSGLTDVHQLFKGIQGIGFVEFDKVDVVRHRLVAEIIGAYERADLNNGSTA</sequence>
<evidence type="ECO:0000256" key="3">
    <source>
        <dbReference type="ARBA" id="ARBA00022490"/>
    </source>
</evidence>
<dbReference type="InterPro" id="IPR027417">
    <property type="entry name" value="P-loop_NTPase"/>
</dbReference>
<evidence type="ECO:0000313" key="9">
    <source>
        <dbReference type="Proteomes" id="UP000184233"/>
    </source>
</evidence>
<evidence type="ECO:0000256" key="1">
    <source>
        <dbReference type="ARBA" id="ARBA00004496"/>
    </source>
</evidence>
<dbReference type="InterPro" id="IPR003714">
    <property type="entry name" value="PhoH"/>
</dbReference>
<dbReference type="Proteomes" id="UP000184233">
    <property type="component" value="Unassembled WGS sequence"/>
</dbReference>
<protein>
    <recommendedName>
        <fullName evidence="6">PhoH-like protein</fullName>
    </recommendedName>
</protein>
<evidence type="ECO:0000256" key="5">
    <source>
        <dbReference type="ARBA" id="ARBA00022840"/>
    </source>
</evidence>
<comment type="caution">
    <text evidence="8">The sequence shown here is derived from an EMBL/GenBank/DDBJ whole genome shotgun (WGS) entry which is preliminary data.</text>
</comment>
<dbReference type="GO" id="GO:0005524">
    <property type="term" value="F:ATP binding"/>
    <property type="evidence" value="ECO:0007669"/>
    <property type="project" value="UniProtKB-KW"/>
</dbReference>
<keyword evidence="3" id="KW-0963">Cytoplasm</keyword>
<keyword evidence="4" id="KW-0547">Nucleotide-binding</keyword>
<feature type="domain" description="PhoH-like protein" evidence="7">
    <location>
        <begin position="111"/>
        <end position="314"/>
    </location>
</feature>